<evidence type="ECO:0000313" key="6">
    <source>
        <dbReference type="Proteomes" id="UP000676967"/>
    </source>
</evidence>
<organism evidence="5 6">
    <name type="scientific">Actinoplanes ianthinogenes</name>
    <dbReference type="NCBI Taxonomy" id="122358"/>
    <lineage>
        <taxon>Bacteria</taxon>
        <taxon>Bacillati</taxon>
        <taxon>Actinomycetota</taxon>
        <taxon>Actinomycetes</taxon>
        <taxon>Micromonosporales</taxon>
        <taxon>Micromonosporaceae</taxon>
        <taxon>Actinoplanes</taxon>
    </lineage>
</organism>
<feature type="domain" description="Peptidase C14 caspase" evidence="2">
    <location>
        <begin position="3"/>
        <end position="189"/>
    </location>
</feature>
<accession>A0ABM7LKZ4</accession>
<evidence type="ECO:0000259" key="3">
    <source>
        <dbReference type="Pfam" id="PF03448"/>
    </source>
</evidence>
<feature type="domain" description="vWA-MoxR associated protein C-terminal" evidence="4">
    <location>
        <begin position="616"/>
        <end position="833"/>
    </location>
</feature>
<feature type="domain" description="Magnesium transporter MgtE intracellular" evidence="3">
    <location>
        <begin position="505"/>
        <end position="592"/>
    </location>
</feature>
<dbReference type="NCBIfam" id="NF047832">
    <property type="entry name" value="caspase_w_EACC1"/>
    <property type="match status" value="1"/>
</dbReference>
<feature type="region of interest" description="Disordered" evidence="1">
    <location>
        <begin position="839"/>
        <end position="860"/>
    </location>
</feature>
<dbReference type="SUPFAM" id="SSF158791">
    <property type="entry name" value="MgtE N-terminal domain-like"/>
    <property type="match status" value="1"/>
</dbReference>
<keyword evidence="6" id="KW-1185">Reference proteome</keyword>
<dbReference type="Pfam" id="PF13749">
    <property type="entry name" value="HATPase_c_4"/>
    <property type="match status" value="1"/>
</dbReference>
<dbReference type="InterPro" id="IPR011600">
    <property type="entry name" value="Pept_C14_caspase"/>
</dbReference>
<reference evidence="5 6" key="1">
    <citation type="submission" date="2020-08" db="EMBL/GenBank/DDBJ databases">
        <title>Whole genome shotgun sequence of Actinoplanes ianthinogenes NBRC 13996.</title>
        <authorList>
            <person name="Komaki H."/>
            <person name="Tamura T."/>
        </authorList>
    </citation>
    <scope>NUCLEOTIDE SEQUENCE [LARGE SCALE GENOMIC DNA]</scope>
    <source>
        <strain evidence="5 6">NBRC 13996</strain>
    </source>
</reference>
<evidence type="ECO:0000259" key="4">
    <source>
        <dbReference type="Pfam" id="PF20028"/>
    </source>
</evidence>
<dbReference type="Gene3D" id="3.30.565.60">
    <property type="match status" value="1"/>
</dbReference>
<evidence type="ECO:0000313" key="5">
    <source>
        <dbReference type="EMBL" id="BCJ39937.1"/>
    </source>
</evidence>
<dbReference type="InterPro" id="IPR038475">
    <property type="entry name" value="RecG_C_sf"/>
</dbReference>
<dbReference type="EMBL" id="AP023356">
    <property type="protein sequence ID" value="BCJ39937.1"/>
    <property type="molecule type" value="Genomic_DNA"/>
</dbReference>
<evidence type="ECO:0008006" key="7">
    <source>
        <dbReference type="Google" id="ProtNLM"/>
    </source>
</evidence>
<name>A0ABM7LKZ4_9ACTN</name>
<dbReference type="Gene3D" id="3.40.50.1460">
    <property type="match status" value="1"/>
</dbReference>
<dbReference type="InterPro" id="IPR029030">
    <property type="entry name" value="Caspase-like_dom_sf"/>
</dbReference>
<dbReference type="InterPro" id="IPR045450">
    <property type="entry name" value="VMAP_C"/>
</dbReference>
<sequence length="860" mass="93941">MYRALLVCNSLYEADTTTFPPLNSPATDGASLRDALRDPAAGLFESVELLLDRKRQDLAETANRFFAGADADDVLLFYFSGHGLSRNQHFYLCTRDTDPQFVATALSGHDLAYYVEESVARYKILILDCCHSGAFKSPVAGAIAEQFSGAGRFVITATTASGLARDGAHPSLTSPFTRALVHGLRDGAVDADQDGFVDLDDLYAHLRAVRPGGELPQQNFDGSGQVRIARRGWPAPAPAPDPEPAAALPFLDTPTAATTISPERISRFRANLRSDIAARMPPELTATEFLQRAHLLAAGRLTRAGALLFGENPTAVLPTAVVQCARFHGTSKGVPFDKTDLDGSVAEQIVQAIEFVAAQSQRGETPTGDSPIARPVFRYPMVAVREIVANAVVHRDYANEVACVHVRVFDDRVEVSNPGGWTTGAIPEGESHPLEGLAGDSHRRNFRLARTLTWMRLVEGEGSGIPRAVGECRSVEAPAPTVSQRDGIVTVTIYPRNETPDPVALAAMSVAEAAVVLDRMDAEEAVERLLPMPPERAVQIVAAMRQAKATAVLERMDPADSARLVRELAQDSRSLLLRQLSGVTRRAVEESLRRSATSPGGGHLIIQFEHYFGGDDSYIVSQWHAWDGPTWQPVRGEDRQVERDDLERVVESVVTETERRWAHLSGPITVEFVLPSDLLDAPVERWARQAGGDYPVVVRSLERMRSVHWHRVWRSRWRVLSETPDRVLTHFAGRDESLQHLELTLKLDSAIGVLVLEGTDNADRIVAGLRSGIPAILWHRRGMSADTRAAVARLLAPGSVNRLPALVCDLQLSAALSEPDRLDDGLVLLWDDPDRMPWNFHRPDPSDPVPPPPGDAPVSG</sequence>
<dbReference type="Proteomes" id="UP000676967">
    <property type="component" value="Chromosome"/>
</dbReference>
<proteinExistence type="predicted"/>
<dbReference type="Pfam" id="PF03448">
    <property type="entry name" value="MgtE_N"/>
    <property type="match status" value="1"/>
</dbReference>
<dbReference type="InterPro" id="IPR018247">
    <property type="entry name" value="EF_Hand_1_Ca_BS"/>
</dbReference>
<evidence type="ECO:0000256" key="1">
    <source>
        <dbReference type="SAM" id="MobiDB-lite"/>
    </source>
</evidence>
<dbReference type="InterPro" id="IPR038076">
    <property type="entry name" value="MgtE_N_sf"/>
</dbReference>
<evidence type="ECO:0000259" key="2">
    <source>
        <dbReference type="Pfam" id="PF00656"/>
    </source>
</evidence>
<dbReference type="Pfam" id="PF20028">
    <property type="entry name" value="VMAP-C"/>
    <property type="match status" value="1"/>
</dbReference>
<protein>
    <recommendedName>
        <fullName evidence="7">Caspase domain-containing protein</fullName>
    </recommendedName>
</protein>
<dbReference type="PANTHER" id="PTHR30595">
    <property type="entry name" value="GLPR-RELATED TRANSCRIPTIONAL REPRESSOR"/>
    <property type="match status" value="1"/>
</dbReference>
<dbReference type="InterPro" id="IPR006668">
    <property type="entry name" value="Mg_transptr_MgtE_intracell_dom"/>
</dbReference>
<feature type="compositionally biased region" description="Pro residues" evidence="1">
    <location>
        <begin position="846"/>
        <end position="860"/>
    </location>
</feature>
<dbReference type="SUPFAM" id="SSF52129">
    <property type="entry name" value="Caspase-like"/>
    <property type="match status" value="1"/>
</dbReference>
<dbReference type="PANTHER" id="PTHR30595:SF6">
    <property type="entry name" value="SCHLAFEN ALBA-2 DOMAIN-CONTAINING PROTEIN"/>
    <property type="match status" value="1"/>
</dbReference>
<dbReference type="PROSITE" id="PS00018">
    <property type="entry name" value="EF_HAND_1"/>
    <property type="match status" value="1"/>
</dbReference>
<dbReference type="Pfam" id="PF00656">
    <property type="entry name" value="Peptidase_C14"/>
    <property type="match status" value="1"/>
</dbReference>
<dbReference type="Gene3D" id="1.25.60.10">
    <property type="entry name" value="MgtE N-terminal domain-like"/>
    <property type="match status" value="1"/>
</dbReference>
<gene>
    <name evidence="5" type="ORF">Aiant_05940</name>
</gene>